<organism evidence="2 3">
    <name type="scientific">Plastoroseomonas hellenica</name>
    <dbReference type="NCBI Taxonomy" id="2687306"/>
    <lineage>
        <taxon>Bacteria</taxon>
        <taxon>Pseudomonadati</taxon>
        <taxon>Pseudomonadota</taxon>
        <taxon>Alphaproteobacteria</taxon>
        <taxon>Acetobacterales</taxon>
        <taxon>Acetobacteraceae</taxon>
        <taxon>Plastoroseomonas</taxon>
    </lineage>
</organism>
<dbReference type="EMBL" id="JAAGBB010000052">
    <property type="protein sequence ID" value="MBR0668275.1"/>
    <property type="molecule type" value="Genomic_DNA"/>
</dbReference>
<protein>
    <submittedName>
        <fullName evidence="2">Uncharacterized protein</fullName>
    </submittedName>
</protein>
<evidence type="ECO:0000313" key="2">
    <source>
        <dbReference type="EMBL" id="MBR0668275.1"/>
    </source>
</evidence>
<dbReference type="Proteomes" id="UP001196870">
    <property type="component" value="Unassembled WGS sequence"/>
</dbReference>
<evidence type="ECO:0000256" key="1">
    <source>
        <dbReference type="SAM" id="MobiDB-lite"/>
    </source>
</evidence>
<reference evidence="3" key="1">
    <citation type="journal article" date="2021" name="Syst. Appl. Microbiol.">
        <title>Roseomonas hellenica sp. nov., isolated from roots of wild-growing Alkanna tinctoria.</title>
        <authorList>
            <person name="Rat A."/>
            <person name="Naranjo H.D."/>
            <person name="Lebbe L."/>
            <person name="Cnockaert M."/>
            <person name="Krigas N."/>
            <person name="Grigoriadou K."/>
            <person name="Maloupa E."/>
            <person name="Willems A."/>
        </authorList>
    </citation>
    <scope>NUCLEOTIDE SEQUENCE [LARGE SCALE GENOMIC DNA]</scope>
    <source>
        <strain evidence="3">LMG 31523</strain>
    </source>
</reference>
<feature type="region of interest" description="Disordered" evidence="1">
    <location>
        <begin position="88"/>
        <end position="108"/>
    </location>
</feature>
<comment type="caution">
    <text evidence="2">The sequence shown here is derived from an EMBL/GenBank/DDBJ whole genome shotgun (WGS) entry which is preliminary data.</text>
</comment>
<gene>
    <name evidence="2" type="ORF">GXW71_28240</name>
</gene>
<accession>A0ABS5F6T4</accession>
<evidence type="ECO:0000313" key="3">
    <source>
        <dbReference type="Proteomes" id="UP001196870"/>
    </source>
</evidence>
<proteinExistence type="predicted"/>
<sequence>MNASDAFVDRVVDRPMAQARGELRSYDGSNPRGHVETSLTELGGPVDQAECDLSLGLGLEGPAALRFIAQGMALNAARITTTPPDYEALAEEEAKRPQPPPAPPRAKQRLQVRVVGNLLWRTVTEVRGCLTGPMRPDDGERLVSKIPDRVAETLRLISADEQLVSVLAHTLVSEATDYVFAEGDPKRPAGEAADAPCFWDMICRAGIALSNVLAREAIPHGGQDAVANDAWIGSGVGDRVAELLSIAFGDRSVAYETAAAYLLLAAVKVGMGTGVPAPSAVLKREADE</sequence>
<dbReference type="RefSeq" id="WP_211856053.1">
    <property type="nucleotide sequence ID" value="NZ_JAAGBB010000052.1"/>
</dbReference>
<name>A0ABS5F6T4_9PROT</name>
<keyword evidence="3" id="KW-1185">Reference proteome</keyword>